<dbReference type="Proteomes" id="UP000322918">
    <property type="component" value="Unassembled WGS sequence"/>
</dbReference>
<evidence type="ECO:0000313" key="1">
    <source>
        <dbReference type="EMBL" id="KAA8476823.1"/>
    </source>
</evidence>
<evidence type="ECO:0008006" key="3">
    <source>
        <dbReference type="Google" id="ProtNLM"/>
    </source>
</evidence>
<proteinExistence type="predicted"/>
<comment type="caution">
    <text evidence="1">The sequence shown here is derived from an EMBL/GenBank/DDBJ whole genome shotgun (WGS) entry which is preliminary data.</text>
</comment>
<reference evidence="1 2" key="1">
    <citation type="submission" date="2019-09" db="EMBL/GenBank/DDBJ databases">
        <title>Pararcticibacter amylolyticus gen. nov., sp. nov., isolated from a rottenly hemp rope, and reclassification of Pedobacter tournemirensis as Pararcticibacter tournemirensis comb. nov.</title>
        <authorList>
            <person name="Cai Y."/>
        </authorList>
    </citation>
    <scope>NUCLEOTIDE SEQUENCE [LARGE SCALE GENOMIC DNA]</scope>
    <source>
        <strain evidence="1 2">TF5-37.2-LB10</strain>
    </source>
</reference>
<keyword evidence="2" id="KW-1185">Reference proteome</keyword>
<gene>
    <name evidence="1" type="ORF">F1649_19285</name>
</gene>
<organism evidence="1 2">
    <name type="scientific">Arcticibacter tournemirensis</name>
    <dbReference type="NCBI Taxonomy" id="699437"/>
    <lineage>
        <taxon>Bacteria</taxon>
        <taxon>Pseudomonadati</taxon>
        <taxon>Bacteroidota</taxon>
        <taxon>Sphingobacteriia</taxon>
        <taxon>Sphingobacteriales</taxon>
        <taxon>Sphingobacteriaceae</taxon>
        <taxon>Arcticibacter</taxon>
    </lineage>
</organism>
<dbReference type="EMBL" id="VWNE01000040">
    <property type="protein sequence ID" value="KAA8476823.1"/>
    <property type="molecule type" value="Genomic_DNA"/>
</dbReference>
<sequence length="102" mass="11695">MSEELLQRNLLESPGKIGIWDFYNIGATSVKTLKEYGIIRNVDYGEVEKKKIDGLIVQRKKVIAVIEYKKPSEFRTLSQQEKAIKQEIQVAKKLDSKIIIAT</sequence>
<evidence type="ECO:0000313" key="2">
    <source>
        <dbReference type="Proteomes" id="UP000322918"/>
    </source>
</evidence>
<name>A0A5M9GPZ3_9SPHI</name>
<dbReference type="AlphaFoldDB" id="A0A5M9GPZ3"/>
<dbReference type="RefSeq" id="WP_141814201.1">
    <property type="nucleotide sequence ID" value="NZ_VFPL01000001.1"/>
</dbReference>
<dbReference type="OrthoDB" id="9953938at2"/>
<accession>A0A5M9GPZ3</accession>
<protein>
    <recommendedName>
        <fullName evidence="3">Type I restriction enzyme R protein N-terminal domain-containing protein</fullName>
    </recommendedName>
</protein>